<evidence type="ECO:0000256" key="3">
    <source>
        <dbReference type="ARBA" id="ARBA00022691"/>
    </source>
</evidence>
<dbReference type="Gene3D" id="3.40.50.150">
    <property type="entry name" value="Vaccinia Virus protein VP39"/>
    <property type="match status" value="1"/>
</dbReference>
<dbReference type="Proteomes" id="UP000313312">
    <property type="component" value="Unassembled WGS sequence"/>
</dbReference>
<feature type="binding site" evidence="5">
    <location>
        <begin position="125"/>
        <end position="129"/>
    </location>
    <ligand>
        <name>S-adenosyl-L-methionine</name>
        <dbReference type="ChEBI" id="CHEBI:59789"/>
    </ligand>
</feature>
<dbReference type="Pfam" id="PF17827">
    <property type="entry name" value="PrmC_N"/>
    <property type="match status" value="1"/>
</dbReference>
<dbReference type="InterPro" id="IPR007848">
    <property type="entry name" value="Small_mtfrase_dom"/>
</dbReference>
<feature type="binding site" evidence="5">
    <location>
        <position position="148"/>
    </location>
    <ligand>
        <name>S-adenosyl-L-methionine</name>
        <dbReference type="ChEBI" id="CHEBI:59789"/>
    </ligand>
</feature>
<feature type="domain" description="Release factor glutamine methyltransferase N-terminal" evidence="7">
    <location>
        <begin position="13"/>
        <end position="81"/>
    </location>
</feature>
<dbReference type="PROSITE" id="PS00092">
    <property type="entry name" value="N6_MTASE"/>
    <property type="match status" value="1"/>
</dbReference>
<sequence length="291" mass="33315">MTTKLKQDVTFFEALKWASLCIKDKNIETDEVQFLLLNQMNWDLTTLLRNYRTKMTVKEREEFINNVNRLINGEPAQYIIGKTYFYGYPIKVDQNVLIPRPETEELVEWILADYSKQPLKVLDIGTGSGAIAISLKKQRPDWQITASDISTDALKVAKSNAQLNGVKINFVESDLLAKFAGKKFDVIVSNPPYIAYDEKRLMDQDVIDYEPQLALFAKHEGLFIYERLAKEAGNYLTDSGSLYLEIGFHQGQSVIKLLEDSYKTADTILRQDLAGHDRMIKMDLKENNNGN</sequence>
<name>A0A5C4TLV7_FRUSA</name>
<dbReference type="RefSeq" id="WP_014082208.1">
    <property type="nucleotide sequence ID" value="NZ_CAUOSB010000001.1"/>
</dbReference>
<evidence type="ECO:0000256" key="1">
    <source>
        <dbReference type="ARBA" id="ARBA00022603"/>
    </source>
</evidence>
<dbReference type="OMA" id="DFDARYW"/>
<dbReference type="PANTHER" id="PTHR18895">
    <property type="entry name" value="HEMK METHYLTRANSFERASE"/>
    <property type="match status" value="1"/>
</dbReference>
<gene>
    <name evidence="5 8" type="primary">prmC</name>
    <name evidence="8" type="ORF">DID87_00410</name>
</gene>
<dbReference type="SUPFAM" id="SSF53335">
    <property type="entry name" value="S-adenosyl-L-methionine-dependent methyltransferases"/>
    <property type="match status" value="1"/>
</dbReference>
<dbReference type="GO" id="GO:0003676">
    <property type="term" value="F:nucleic acid binding"/>
    <property type="evidence" value="ECO:0007669"/>
    <property type="project" value="InterPro"/>
</dbReference>
<comment type="function">
    <text evidence="5">Methylates the class 1 translation termination release factors RF1/PrfA and RF2/PrfB on the glutamine residue of the universally conserved GGQ motif.</text>
</comment>
<protein>
    <recommendedName>
        <fullName evidence="5">Release factor glutamine methyltransferase</fullName>
        <shortName evidence="5">RF MTase</shortName>
        <ecNumber evidence="5">2.1.1.297</ecNumber>
    </recommendedName>
    <alternativeName>
        <fullName evidence="5">N5-glutamine methyltransferase PrmC</fullName>
    </alternativeName>
    <alternativeName>
        <fullName evidence="5">Protein-(glutamine-N5) MTase PrmC</fullName>
    </alternativeName>
    <alternativeName>
        <fullName evidence="5">Protein-glutamine N-methyltransferase PrmC</fullName>
    </alternativeName>
</protein>
<dbReference type="HAMAP" id="MF_02126">
    <property type="entry name" value="RF_methyltr_PrmC"/>
    <property type="match status" value="1"/>
</dbReference>
<evidence type="ECO:0000256" key="2">
    <source>
        <dbReference type="ARBA" id="ARBA00022679"/>
    </source>
</evidence>
<evidence type="ECO:0000259" key="7">
    <source>
        <dbReference type="Pfam" id="PF17827"/>
    </source>
</evidence>
<feature type="domain" description="Methyltransferase small" evidence="6">
    <location>
        <begin position="119"/>
        <end position="197"/>
    </location>
</feature>
<reference evidence="8 9" key="1">
    <citation type="submission" date="2018-05" db="EMBL/GenBank/DDBJ databases">
        <title>Lactobacillus sanfranciscensis Ah4 draft denome sequence.</title>
        <authorList>
            <person name="Zhang G."/>
        </authorList>
    </citation>
    <scope>NUCLEOTIDE SEQUENCE [LARGE SCALE GENOMIC DNA]</scope>
    <source>
        <strain evidence="8 9">Ah4</strain>
    </source>
</reference>
<evidence type="ECO:0000256" key="5">
    <source>
        <dbReference type="HAMAP-Rule" id="MF_02126"/>
    </source>
</evidence>
<keyword evidence="1 5" id="KW-0489">Methyltransferase</keyword>
<dbReference type="InterPro" id="IPR002052">
    <property type="entry name" value="DNA_methylase_N6_adenine_CS"/>
</dbReference>
<organism evidence="8 9">
    <name type="scientific">Fructilactobacillus sanfranciscensis</name>
    <name type="common">Lactobacillus sanfranciscensis</name>
    <dbReference type="NCBI Taxonomy" id="1625"/>
    <lineage>
        <taxon>Bacteria</taxon>
        <taxon>Bacillati</taxon>
        <taxon>Bacillota</taxon>
        <taxon>Bacilli</taxon>
        <taxon>Lactobacillales</taxon>
        <taxon>Lactobacillaceae</taxon>
        <taxon>Fructilactobacillus</taxon>
    </lineage>
</organism>
<proteinExistence type="inferred from homology"/>
<dbReference type="AlphaFoldDB" id="A0A5C4TLV7"/>
<dbReference type="CDD" id="cd02440">
    <property type="entry name" value="AdoMet_MTases"/>
    <property type="match status" value="1"/>
</dbReference>
<dbReference type="InterPro" id="IPR050320">
    <property type="entry name" value="N5-glutamine_MTase"/>
</dbReference>
<dbReference type="GO" id="GO:0032259">
    <property type="term" value="P:methylation"/>
    <property type="evidence" value="ECO:0007669"/>
    <property type="project" value="UniProtKB-KW"/>
</dbReference>
<dbReference type="EMBL" id="QFCR01000001">
    <property type="protein sequence ID" value="TNK91181.1"/>
    <property type="molecule type" value="Genomic_DNA"/>
</dbReference>
<comment type="caution">
    <text evidence="8">The sequence shown here is derived from an EMBL/GenBank/DDBJ whole genome shotgun (WGS) entry which is preliminary data.</text>
</comment>
<keyword evidence="3 5" id="KW-0949">S-adenosyl-L-methionine</keyword>
<keyword evidence="2 5" id="KW-0808">Transferase</keyword>
<dbReference type="NCBIfam" id="TIGR00536">
    <property type="entry name" value="hemK_fam"/>
    <property type="match status" value="1"/>
</dbReference>
<comment type="caution">
    <text evidence="5">Lacks conserved residue(s) required for the propagation of feature annotation.</text>
</comment>
<dbReference type="PANTHER" id="PTHR18895:SF74">
    <property type="entry name" value="MTRF1L RELEASE FACTOR GLUTAMINE METHYLTRANSFERASE"/>
    <property type="match status" value="1"/>
</dbReference>
<comment type="similarity">
    <text evidence="5">Belongs to the protein N5-glutamine methyltransferase family. PrmC subfamily.</text>
</comment>
<evidence type="ECO:0000313" key="8">
    <source>
        <dbReference type="EMBL" id="TNK91181.1"/>
    </source>
</evidence>
<dbReference type="NCBIfam" id="TIGR03534">
    <property type="entry name" value="RF_mod_PrmC"/>
    <property type="match status" value="1"/>
</dbReference>
<evidence type="ECO:0000259" key="6">
    <source>
        <dbReference type="Pfam" id="PF05175"/>
    </source>
</evidence>
<dbReference type="InterPro" id="IPR029063">
    <property type="entry name" value="SAM-dependent_MTases_sf"/>
</dbReference>
<evidence type="ECO:0000313" key="9">
    <source>
        <dbReference type="Proteomes" id="UP000313312"/>
    </source>
</evidence>
<accession>A0A5C4TLV7</accession>
<feature type="binding site" evidence="5">
    <location>
        <position position="190"/>
    </location>
    <ligand>
        <name>S-adenosyl-L-methionine</name>
        <dbReference type="ChEBI" id="CHEBI:59789"/>
    </ligand>
</feature>
<dbReference type="InterPro" id="IPR019874">
    <property type="entry name" value="RF_methyltr_PrmC"/>
</dbReference>
<dbReference type="GO" id="GO:0102559">
    <property type="term" value="F:peptide chain release factor N(5)-glutamine methyltransferase activity"/>
    <property type="evidence" value="ECO:0007669"/>
    <property type="project" value="UniProtKB-EC"/>
</dbReference>
<evidence type="ECO:0000256" key="4">
    <source>
        <dbReference type="ARBA" id="ARBA00048391"/>
    </source>
</evidence>
<dbReference type="EC" id="2.1.1.297" evidence="5"/>
<feature type="binding site" evidence="5">
    <location>
        <begin position="190"/>
        <end position="193"/>
    </location>
    <ligand>
        <name>substrate</name>
    </ligand>
</feature>
<dbReference type="Gene3D" id="1.10.8.10">
    <property type="entry name" value="DNA helicase RuvA subunit, C-terminal domain"/>
    <property type="match status" value="1"/>
</dbReference>
<comment type="catalytic activity">
    <reaction evidence="4 5">
        <text>L-glutaminyl-[peptide chain release factor] + S-adenosyl-L-methionine = N(5)-methyl-L-glutaminyl-[peptide chain release factor] + S-adenosyl-L-homocysteine + H(+)</text>
        <dbReference type="Rhea" id="RHEA:42896"/>
        <dbReference type="Rhea" id="RHEA-COMP:10271"/>
        <dbReference type="Rhea" id="RHEA-COMP:10272"/>
        <dbReference type="ChEBI" id="CHEBI:15378"/>
        <dbReference type="ChEBI" id="CHEBI:30011"/>
        <dbReference type="ChEBI" id="CHEBI:57856"/>
        <dbReference type="ChEBI" id="CHEBI:59789"/>
        <dbReference type="ChEBI" id="CHEBI:61891"/>
        <dbReference type="EC" id="2.1.1.297"/>
    </reaction>
</comment>
<dbReference type="Pfam" id="PF05175">
    <property type="entry name" value="MTS"/>
    <property type="match status" value="1"/>
</dbReference>
<dbReference type="InterPro" id="IPR004556">
    <property type="entry name" value="HemK-like"/>
</dbReference>
<dbReference type="InterPro" id="IPR040758">
    <property type="entry name" value="PrmC_N"/>
</dbReference>